<organism evidence="11 12">
    <name type="scientific">Forsythia ovata</name>
    <dbReference type="NCBI Taxonomy" id="205694"/>
    <lineage>
        <taxon>Eukaryota</taxon>
        <taxon>Viridiplantae</taxon>
        <taxon>Streptophyta</taxon>
        <taxon>Embryophyta</taxon>
        <taxon>Tracheophyta</taxon>
        <taxon>Spermatophyta</taxon>
        <taxon>Magnoliopsida</taxon>
        <taxon>eudicotyledons</taxon>
        <taxon>Gunneridae</taxon>
        <taxon>Pentapetalae</taxon>
        <taxon>asterids</taxon>
        <taxon>lamiids</taxon>
        <taxon>Lamiales</taxon>
        <taxon>Oleaceae</taxon>
        <taxon>Forsythieae</taxon>
        <taxon>Forsythia</taxon>
    </lineage>
</organism>
<gene>
    <name evidence="11" type="ORF">Fot_51334</name>
</gene>
<dbReference type="SUPFAM" id="SSF52058">
    <property type="entry name" value="L domain-like"/>
    <property type="match status" value="1"/>
</dbReference>
<proteinExistence type="predicted"/>
<evidence type="ECO:0000256" key="1">
    <source>
        <dbReference type="ARBA" id="ARBA00004479"/>
    </source>
</evidence>
<keyword evidence="11" id="KW-0418">Kinase</keyword>
<evidence type="ECO:0000256" key="4">
    <source>
        <dbReference type="ARBA" id="ARBA00022729"/>
    </source>
</evidence>
<evidence type="ECO:0000256" key="8">
    <source>
        <dbReference type="ARBA" id="ARBA00023170"/>
    </source>
</evidence>
<dbReference type="AlphaFoldDB" id="A0ABD1PV73"/>
<evidence type="ECO:0000313" key="12">
    <source>
        <dbReference type="Proteomes" id="UP001604277"/>
    </source>
</evidence>
<comment type="caution">
    <text evidence="11">The sequence shown here is derived from an EMBL/GenBank/DDBJ whole genome shotgun (WGS) entry which is preliminary data.</text>
</comment>
<keyword evidence="6" id="KW-1133">Transmembrane helix</keyword>
<dbReference type="Gene3D" id="3.80.10.10">
    <property type="entry name" value="Ribonuclease Inhibitor"/>
    <property type="match status" value="1"/>
</dbReference>
<keyword evidence="11" id="KW-0723">Serine/threonine-protein kinase</keyword>
<comment type="subcellular location">
    <subcellularLocation>
        <location evidence="1">Membrane</location>
        <topology evidence="1">Single-pass type I membrane protein</topology>
    </subcellularLocation>
</comment>
<feature type="compositionally biased region" description="Polar residues" evidence="10">
    <location>
        <begin position="1"/>
        <end position="16"/>
    </location>
</feature>
<keyword evidence="12" id="KW-1185">Reference proteome</keyword>
<evidence type="ECO:0000256" key="3">
    <source>
        <dbReference type="ARBA" id="ARBA00022692"/>
    </source>
</evidence>
<keyword evidence="4" id="KW-0732">Signal</keyword>
<keyword evidence="7" id="KW-0472">Membrane</keyword>
<dbReference type="InterPro" id="IPR001611">
    <property type="entry name" value="Leu-rich_rpt"/>
</dbReference>
<keyword evidence="8" id="KW-0675">Receptor</keyword>
<evidence type="ECO:0000256" key="7">
    <source>
        <dbReference type="ARBA" id="ARBA00023136"/>
    </source>
</evidence>
<evidence type="ECO:0000256" key="5">
    <source>
        <dbReference type="ARBA" id="ARBA00022737"/>
    </source>
</evidence>
<feature type="region of interest" description="Disordered" evidence="10">
    <location>
        <begin position="1"/>
        <end position="25"/>
    </location>
</feature>
<name>A0ABD1PV73_9LAMI</name>
<dbReference type="GO" id="GO:0016020">
    <property type="term" value="C:membrane"/>
    <property type="evidence" value="ECO:0007669"/>
    <property type="project" value="UniProtKB-SubCell"/>
</dbReference>
<keyword evidence="2" id="KW-0433">Leucine-rich repeat</keyword>
<dbReference type="Pfam" id="PF00560">
    <property type="entry name" value="LRR_1"/>
    <property type="match status" value="1"/>
</dbReference>
<keyword evidence="5" id="KW-0677">Repeat</keyword>
<reference evidence="12" key="1">
    <citation type="submission" date="2024-07" db="EMBL/GenBank/DDBJ databases">
        <title>Two chromosome-level genome assemblies of Korean endemic species Abeliophyllum distichum and Forsythia ovata (Oleaceae).</title>
        <authorList>
            <person name="Jang H."/>
        </authorList>
    </citation>
    <scope>NUCLEOTIDE SEQUENCE [LARGE SCALE GENOMIC DNA]</scope>
</reference>
<keyword evidence="11" id="KW-0808">Transferase</keyword>
<evidence type="ECO:0000256" key="10">
    <source>
        <dbReference type="SAM" id="MobiDB-lite"/>
    </source>
</evidence>
<evidence type="ECO:0000256" key="9">
    <source>
        <dbReference type="ARBA" id="ARBA00023180"/>
    </source>
</evidence>
<protein>
    <submittedName>
        <fullName evidence="11">Serine/threonine protein kinase</fullName>
    </submittedName>
</protein>
<evidence type="ECO:0000256" key="6">
    <source>
        <dbReference type="ARBA" id="ARBA00022989"/>
    </source>
</evidence>
<dbReference type="EMBL" id="JBFOLJ010000017">
    <property type="protein sequence ID" value="KAL2467809.1"/>
    <property type="molecule type" value="Genomic_DNA"/>
</dbReference>
<dbReference type="GO" id="GO:0004674">
    <property type="term" value="F:protein serine/threonine kinase activity"/>
    <property type="evidence" value="ECO:0007669"/>
    <property type="project" value="UniProtKB-KW"/>
</dbReference>
<dbReference type="Proteomes" id="UP001604277">
    <property type="component" value="Unassembled WGS sequence"/>
</dbReference>
<evidence type="ECO:0000313" key="11">
    <source>
        <dbReference type="EMBL" id="KAL2467809.1"/>
    </source>
</evidence>
<dbReference type="PANTHER" id="PTHR27000">
    <property type="entry name" value="LEUCINE-RICH REPEAT RECEPTOR-LIKE PROTEIN KINASE FAMILY PROTEIN-RELATED"/>
    <property type="match status" value="1"/>
</dbReference>
<dbReference type="PANTHER" id="PTHR27000:SF584">
    <property type="entry name" value="LRR RECEPTOR-LIKE SERINE_THREONINE-PROTEIN KINASE RPK2"/>
    <property type="match status" value="1"/>
</dbReference>
<sequence length="191" mass="20600">MNSDSSTARRSGQNGSVFPKEKKHVSTMVGKKIAEAGKKAKKAVESAVDDAVKNHKNKGKINPDYYNNKSLDPKEFGRLCVRLLRYVSSPGLSGSIPSEIGGNCGKFEHLELVGNILVEGIPKSIGKCRGLKTLLLYSNMLEEVIPIELGQLRQLEVLDISRNNIGGSISAASSGDFFCSRRARASISCSS</sequence>
<dbReference type="InterPro" id="IPR032675">
    <property type="entry name" value="LRR_dom_sf"/>
</dbReference>
<keyword evidence="3" id="KW-0812">Transmembrane</keyword>
<evidence type="ECO:0000256" key="2">
    <source>
        <dbReference type="ARBA" id="ARBA00022614"/>
    </source>
</evidence>
<accession>A0ABD1PV73</accession>
<keyword evidence="9" id="KW-0325">Glycoprotein</keyword>